<dbReference type="Proteomes" id="UP000762676">
    <property type="component" value="Unassembled WGS sequence"/>
</dbReference>
<evidence type="ECO:0000313" key="2">
    <source>
        <dbReference type="Proteomes" id="UP000762676"/>
    </source>
</evidence>
<organism evidence="1 2">
    <name type="scientific">Elysia marginata</name>
    <dbReference type="NCBI Taxonomy" id="1093978"/>
    <lineage>
        <taxon>Eukaryota</taxon>
        <taxon>Metazoa</taxon>
        <taxon>Spiralia</taxon>
        <taxon>Lophotrochozoa</taxon>
        <taxon>Mollusca</taxon>
        <taxon>Gastropoda</taxon>
        <taxon>Heterobranchia</taxon>
        <taxon>Euthyneura</taxon>
        <taxon>Panpulmonata</taxon>
        <taxon>Sacoglossa</taxon>
        <taxon>Placobranchoidea</taxon>
        <taxon>Plakobranchidae</taxon>
        <taxon>Elysia</taxon>
    </lineage>
</organism>
<accession>A0AAV4HTB2</accession>
<comment type="caution">
    <text evidence="1">The sequence shown here is derived from an EMBL/GenBank/DDBJ whole genome shotgun (WGS) entry which is preliminary data.</text>
</comment>
<proteinExistence type="predicted"/>
<keyword evidence="2" id="KW-1185">Reference proteome</keyword>
<dbReference type="AlphaFoldDB" id="A0AAV4HTB2"/>
<name>A0AAV4HTB2_9GAST</name>
<dbReference type="EMBL" id="BMAT01012888">
    <property type="protein sequence ID" value="GFS01363.1"/>
    <property type="molecule type" value="Genomic_DNA"/>
</dbReference>
<gene>
    <name evidence="1" type="ORF">ElyMa_006421300</name>
</gene>
<protein>
    <submittedName>
        <fullName evidence="1">Uncharacterized protein</fullName>
    </submittedName>
</protein>
<reference evidence="1 2" key="1">
    <citation type="journal article" date="2021" name="Elife">
        <title>Chloroplast acquisition without the gene transfer in kleptoplastic sea slugs, Plakobranchus ocellatus.</title>
        <authorList>
            <person name="Maeda T."/>
            <person name="Takahashi S."/>
            <person name="Yoshida T."/>
            <person name="Shimamura S."/>
            <person name="Takaki Y."/>
            <person name="Nagai Y."/>
            <person name="Toyoda A."/>
            <person name="Suzuki Y."/>
            <person name="Arimoto A."/>
            <person name="Ishii H."/>
            <person name="Satoh N."/>
            <person name="Nishiyama T."/>
            <person name="Hasebe M."/>
            <person name="Maruyama T."/>
            <person name="Minagawa J."/>
            <person name="Obokata J."/>
            <person name="Shigenobu S."/>
        </authorList>
    </citation>
    <scope>NUCLEOTIDE SEQUENCE [LARGE SCALE GENOMIC DNA]</scope>
</reference>
<sequence>MYRGVDMPILTSCKCNITLMGSFSKQNLKISRYCVILTTSNYSSNPTSTFGKQKLKIRSYCVILATSNYCSNHFSSFGKQKLSKSIATTSCGPPASSAAPFPYNLENLTELYH</sequence>
<evidence type="ECO:0000313" key="1">
    <source>
        <dbReference type="EMBL" id="GFS01363.1"/>
    </source>
</evidence>